<evidence type="ECO:0000259" key="10">
    <source>
        <dbReference type="PROSITE" id="PS50011"/>
    </source>
</evidence>
<keyword evidence="2" id="KW-0723">Serine/threonine-protein kinase</keyword>
<evidence type="ECO:0000313" key="11">
    <source>
        <dbReference type="EMBL" id="KAH7296416.1"/>
    </source>
</evidence>
<evidence type="ECO:0000256" key="1">
    <source>
        <dbReference type="ARBA" id="ARBA00012513"/>
    </source>
</evidence>
<evidence type="ECO:0000256" key="5">
    <source>
        <dbReference type="ARBA" id="ARBA00022777"/>
    </source>
</evidence>
<feature type="domain" description="Protein kinase" evidence="10">
    <location>
        <begin position="41"/>
        <end position="299"/>
    </location>
</feature>
<dbReference type="Gene3D" id="3.30.200.20">
    <property type="entry name" value="Phosphorylase Kinase, domain 1"/>
    <property type="match status" value="1"/>
</dbReference>
<dbReference type="PROSITE" id="PS50011">
    <property type="entry name" value="PROTEIN_KINASE_DOM"/>
    <property type="match status" value="1"/>
</dbReference>
<dbReference type="FunFam" id="1.10.510.10:FF:000046">
    <property type="entry name" value="probable serine/threonine-protein kinase WNK9"/>
    <property type="match status" value="1"/>
</dbReference>
<comment type="catalytic activity">
    <reaction evidence="8">
        <text>L-seryl-[protein] + ATP = O-phospho-L-seryl-[protein] + ADP + H(+)</text>
        <dbReference type="Rhea" id="RHEA:17989"/>
        <dbReference type="Rhea" id="RHEA-COMP:9863"/>
        <dbReference type="Rhea" id="RHEA-COMP:11604"/>
        <dbReference type="ChEBI" id="CHEBI:15378"/>
        <dbReference type="ChEBI" id="CHEBI:29999"/>
        <dbReference type="ChEBI" id="CHEBI:30616"/>
        <dbReference type="ChEBI" id="CHEBI:83421"/>
        <dbReference type="ChEBI" id="CHEBI:456216"/>
        <dbReference type="EC" id="2.7.11.1"/>
    </reaction>
</comment>
<evidence type="ECO:0000313" key="12">
    <source>
        <dbReference type="Proteomes" id="UP000825935"/>
    </source>
</evidence>
<dbReference type="CDD" id="cd13983">
    <property type="entry name" value="STKc_WNK"/>
    <property type="match status" value="1"/>
</dbReference>
<keyword evidence="12" id="KW-1185">Reference proteome</keyword>
<comment type="caution">
    <text evidence="11">The sequence shown here is derived from an EMBL/GenBank/DDBJ whole genome shotgun (WGS) entry which is preliminary data.</text>
</comment>
<dbReference type="EMBL" id="CM035431">
    <property type="protein sequence ID" value="KAH7296416.1"/>
    <property type="molecule type" value="Genomic_DNA"/>
</dbReference>
<dbReference type="InterPro" id="IPR008271">
    <property type="entry name" value="Ser/Thr_kinase_AS"/>
</dbReference>
<evidence type="ECO:0000256" key="9">
    <source>
        <dbReference type="SAM" id="MobiDB-lite"/>
    </source>
</evidence>
<dbReference type="EC" id="2.7.11.1" evidence="1"/>
<evidence type="ECO:0000256" key="2">
    <source>
        <dbReference type="ARBA" id="ARBA00022527"/>
    </source>
</evidence>
<dbReference type="GO" id="GO:0005524">
    <property type="term" value="F:ATP binding"/>
    <property type="evidence" value="ECO:0007669"/>
    <property type="project" value="UniProtKB-KW"/>
</dbReference>
<dbReference type="OMA" id="RHECASI"/>
<dbReference type="PROSITE" id="PS00108">
    <property type="entry name" value="PROTEIN_KINASE_ST"/>
    <property type="match status" value="1"/>
</dbReference>
<keyword evidence="4" id="KW-0547">Nucleotide-binding</keyword>
<dbReference type="Proteomes" id="UP000825935">
    <property type="component" value="Chromosome 26"/>
</dbReference>
<dbReference type="Gene3D" id="1.10.510.10">
    <property type="entry name" value="Transferase(Phosphotransferase) domain 1"/>
    <property type="match status" value="1"/>
</dbReference>
<dbReference type="AlphaFoldDB" id="A0A8T2RJ55"/>
<feature type="compositionally biased region" description="Polar residues" evidence="9">
    <location>
        <begin position="518"/>
        <end position="528"/>
    </location>
</feature>
<feature type="region of interest" description="Disordered" evidence="9">
    <location>
        <begin position="508"/>
        <end position="536"/>
    </location>
</feature>
<evidence type="ECO:0000256" key="8">
    <source>
        <dbReference type="ARBA" id="ARBA00048679"/>
    </source>
</evidence>
<dbReference type="SMART" id="SM00220">
    <property type="entry name" value="S_TKc"/>
    <property type="match status" value="1"/>
</dbReference>
<evidence type="ECO:0000256" key="4">
    <source>
        <dbReference type="ARBA" id="ARBA00022741"/>
    </source>
</evidence>
<evidence type="ECO:0000256" key="3">
    <source>
        <dbReference type="ARBA" id="ARBA00022679"/>
    </source>
</evidence>
<protein>
    <recommendedName>
        <fullName evidence="1">non-specific serine/threonine protein kinase</fullName>
        <ecNumber evidence="1">2.7.11.1</ecNumber>
    </recommendedName>
</protein>
<keyword evidence="5" id="KW-0418">Kinase</keyword>
<name>A0A8T2RJ55_CERRI</name>
<dbReference type="PANTHER" id="PTHR13902">
    <property type="entry name" value="SERINE/THREONINE-PROTEIN KINASE WNK WITH NO LYSINE -RELATED"/>
    <property type="match status" value="1"/>
</dbReference>
<dbReference type="InterPro" id="IPR050588">
    <property type="entry name" value="WNK_Ser-Thr_kinase"/>
</dbReference>
<dbReference type="FunFam" id="3.30.200.20:FF:000075">
    <property type="entry name" value="Probable serine/threonine-protein kinase WNK1"/>
    <property type="match status" value="1"/>
</dbReference>
<dbReference type="InterPro" id="IPR000719">
    <property type="entry name" value="Prot_kinase_dom"/>
</dbReference>
<dbReference type="OrthoDB" id="4062651at2759"/>
<proteinExistence type="predicted"/>
<organism evidence="11 12">
    <name type="scientific">Ceratopteris richardii</name>
    <name type="common">Triangle waterfern</name>
    <dbReference type="NCBI Taxonomy" id="49495"/>
    <lineage>
        <taxon>Eukaryota</taxon>
        <taxon>Viridiplantae</taxon>
        <taxon>Streptophyta</taxon>
        <taxon>Embryophyta</taxon>
        <taxon>Tracheophyta</taxon>
        <taxon>Polypodiopsida</taxon>
        <taxon>Polypodiidae</taxon>
        <taxon>Polypodiales</taxon>
        <taxon>Pteridineae</taxon>
        <taxon>Pteridaceae</taxon>
        <taxon>Parkerioideae</taxon>
        <taxon>Ceratopteris</taxon>
    </lineage>
</organism>
<gene>
    <name evidence="11" type="ORF">KP509_26G022700</name>
</gene>
<comment type="catalytic activity">
    <reaction evidence="7">
        <text>L-threonyl-[protein] + ATP = O-phospho-L-threonyl-[protein] + ADP + H(+)</text>
        <dbReference type="Rhea" id="RHEA:46608"/>
        <dbReference type="Rhea" id="RHEA-COMP:11060"/>
        <dbReference type="Rhea" id="RHEA-COMP:11605"/>
        <dbReference type="ChEBI" id="CHEBI:15378"/>
        <dbReference type="ChEBI" id="CHEBI:30013"/>
        <dbReference type="ChEBI" id="CHEBI:30616"/>
        <dbReference type="ChEBI" id="CHEBI:61977"/>
        <dbReference type="ChEBI" id="CHEBI:456216"/>
        <dbReference type="EC" id="2.7.11.1"/>
    </reaction>
</comment>
<dbReference type="InterPro" id="IPR011009">
    <property type="entry name" value="Kinase-like_dom_sf"/>
</dbReference>
<dbReference type="SUPFAM" id="SSF56112">
    <property type="entry name" value="Protein kinase-like (PK-like)"/>
    <property type="match status" value="1"/>
</dbReference>
<keyword evidence="3" id="KW-0808">Transferase</keyword>
<dbReference type="GO" id="GO:0004674">
    <property type="term" value="F:protein serine/threonine kinase activity"/>
    <property type="evidence" value="ECO:0007669"/>
    <property type="project" value="UniProtKB-KW"/>
</dbReference>
<keyword evidence="6" id="KW-0067">ATP-binding</keyword>
<reference evidence="11" key="1">
    <citation type="submission" date="2021-08" db="EMBL/GenBank/DDBJ databases">
        <title>WGS assembly of Ceratopteris richardii.</title>
        <authorList>
            <person name="Marchant D.B."/>
            <person name="Chen G."/>
            <person name="Jenkins J."/>
            <person name="Shu S."/>
            <person name="Leebens-Mack J."/>
            <person name="Grimwood J."/>
            <person name="Schmutz J."/>
            <person name="Soltis P."/>
            <person name="Soltis D."/>
            <person name="Chen Z.-H."/>
        </authorList>
    </citation>
    <scope>NUCLEOTIDE SEQUENCE</scope>
    <source>
        <strain evidence="11">Whitten #5841</strain>
        <tissue evidence="11">Leaf</tissue>
    </source>
</reference>
<sequence length="536" mass="60418">MTQNPLLSAESTYLHGPLHSMVADADPNHDFEELDPSGRYGRYRQVLGKGAFKVVYRGFDIVDGIEVAWNQIKVQNALHYSDDLDRFYSEVHLLKTLKHKNIIKFYHSWVDIKAMNINFLTEIFTSGTLRMYRKRHKYIDVRAVKKWSSQILSGLVYLHSQDPPVIHRDLKCDNIFINGNQGEVKIGDLGLATILSQAHVSQAIIGTPEFMAPELYEEVYTELVDIYSFGMCLLEMVTNEYPYSECSNAAQIYKKVILGKSPLALGKVRNPHLRQFIEKCIAPASSRLSARELLMDPFLQQGEAYDRNTDIYIFPKPAYTLRPVMGSFSDIQESANTERASWNSVSLSSMGSFHSLPDEGDTFQGNTHDSLMIARSQSKSLAKQNSSDTARPVDQVQGIDLQIKGKKLEGDIVQLRLRVAHEGDLTCILGKIGFKIVLSCFLHPYLLFADDVSIIQFHFDVMHDTALSVAREMIEEIDVIDFDLTRLVEIIDDAIQVLVPNWRKGLTTPKGTHENSEKIANQGQSGCQHQAGMPSG</sequence>
<evidence type="ECO:0000256" key="7">
    <source>
        <dbReference type="ARBA" id="ARBA00047899"/>
    </source>
</evidence>
<accession>A0A8T2RJ55</accession>
<evidence type="ECO:0000256" key="6">
    <source>
        <dbReference type="ARBA" id="ARBA00022840"/>
    </source>
</evidence>
<dbReference type="Pfam" id="PF00069">
    <property type="entry name" value="Pkinase"/>
    <property type="match status" value="1"/>
</dbReference>